<keyword evidence="3" id="KW-0813">Transport</keyword>
<feature type="transmembrane region" description="Helical" evidence="9">
    <location>
        <begin position="175"/>
        <end position="197"/>
    </location>
</feature>
<dbReference type="NCBIfam" id="TIGR00728">
    <property type="entry name" value="OPT_sfam"/>
    <property type="match status" value="1"/>
</dbReference>
<comment type="similarity">
    <text evidence="2">Belongs to the oligopeptide OPT transporter family.</text>
</comment>
<comment type="subcellular location">
    <subcellularLocation>
        <location evidence="1">Membrane</location>
        <topology evidence="1">Multi-pass membrane protein</topology>
    </subcellularLocation>
</comment>
<evidence type="ECO:0000313" key="11">
    <source>
        <dbReference type="Proteomes" id="UP000789759"/>
    </source>
</evidence>
<reference evidence="10" key="1">
    <citation type="submission" date="2021-06" db="EMBL/GenBank/DDBJ databases">
        <authorList>
            <person name="Kallberg Y."/>
            <person name="Tangrot J."/>
            <person name="Rosling A."/>
        </authorList>
    </citation>
    <scope>NUCLEOTIDE SEQUENCE</scope>
    <source>
        <strain evidence="10">FL966</strain>
    </source>
</reference>
<keyword evidence="4 9" id="KW-0812">Transmembrane</keyword>
<name>A0A9N9AXK0_9GLOM</name>
<accession>A0A9N9AXK0</accession>
<evidence type="ECO:0000256" key="9">
    <source>
        <dbReference type="SAM" id="Phobius"/>
    </source>
</evidence>
<keyword evidence="7 9" id="KW-1133">Transmembrane helix</keyword>
<evidence type="ECO:0000256" key="7">
    <source>
        <dbReference type="ARBA" id="ARBA00022989"/>
    </source>
</evidence>
<gene>
    <name evidence="10" type="ORF">CPELLU_LOCUS4632</name>
</gene>
<feature type="transmembrane region" description="Helical" evidence="9">
    <location>
        <begin position="150"/>
        <end position="169"/>
    </location>
</feature>
<evidence type="ECO:0000256" key="4">
    <source>
        <dbReference type="ARBA" id="ARBA00022692"/>
    </source>
</evidence>
<keyword evidence="6" id="KW-0653">Protein transport</keyword>
<sequence>MFPWLISASVLCLIAPNNNVVSTLGSGYRGAGILNFSFDWNAIGQVGPLVTPWWAQVNGYFGMILVAWTSVIDPITGALNVTAYENYSSVYSTSMLATCYGFNFMQIPATISHVILFHGKEIWNRYKKTREEEETEIHCKMMDVYPEVPHYWYGSIFFIMLVIAITLGYTTGANLPWWCVLLAVAIPVLIVLPIGIIQATSNMQIGLNIIAELICGFLLPGYPIANVYFKTYGTVVLSQCHYMKIPPRSMFISQIWGTVVGVVVNYWTLNIIINAKRPYIDGTEVDPTGQWAGFNTKMFDTASIMGIDWTGKDFRPGSIYSILLWGFLIGGFLPIPFYLLHLKFPKAKFNLVNMPLIILCLSSFAASYSNFLITGFIASFISQFYLLRYKKEWWMKYNYIMSAAFDSGAQIMAIVSFICLSGIVRVQFPIWWGNDPTTQSEHCFSVDGSN</sequence>
<dbReference type="PANTHER" id="PTHR22601">
    <property type="entry name" value="ISP4 LIKE PROTEIN"/>
    <property type="match status" value="1"/>
</dbReference>
<dbReference type="OrthoDB" id="9986677at2759"/>
<feature type="transmembrane region" description="Helical" evidence="9">
    <location>
        <begin position="249"/>
        <end position="269"/>
    </location>
</feature>
<keyword evidence="5" id="KW-0571">Peptide transport</keyword>
<dbReference type="Pfam" id="PF03169">
    <property type="entry name" value="OPT"/>
    <property type="match status" value="1"/>
</dbReference>
<dbReference type="Proteomes" id="UP000789759">
    <property type="component" value="Unassembled WGS sequence"/>
</dbReference>
<feature type="transmembrane region" description="Helical" evidence="9">
    <location>
        <begin position="322"/>
        <end position="342"/>
    </location>
</feature>
<evidence type="ECO:0000256" key="5">
    <source>
        <dbReference type="ARBA" id="ARBA00022856"/>
    </source>
</evidence>
<feature type="transmembrane region" description="Helical" evidence="9">
    <location>
        <begin position="209"/>
        <end position="229"/>
    </location>
</feature>
<keyword evidence="8 9" id="KW-0472">Membrane</keyword>
<feature type="transmembrane region" description="Helical" evidence="9">
    <location>
        <begin position="399"/>
        <end position="424"/>
    </location>
</feature>
<evidence type="ECO:0000256" key="2">
    <source>
        <dbReference type="ARBA" id="ARBA00008807"/>
    </source>
</evidence>
<dbReference type="EMBL" id="CAJVQA010002472">
    <property type="protein sequence ID" value="CAG8548424.1"/>
    <property type="molecule type" value="Genomic_DNA"/>
</dbReference>
<dbReference type="GO" id="GO:0015031">
    <property type="term" value="P:protein transport"/>
    <property type="evidence" value="ECO:0007669"/>
    <property type="project" value="UniProtKB-KW"/>
</dbReference>
<dbReference type="InterPro" id="IPR004648">
    <property type="entry name" value="Oligpept_transpt"/>
</dbReference>
<keyword evidence="11" id="KW-1185">Reference proteome</keyword>
<organism evidence="10 11">
    <name type="scientific">Cetraspora pellucida</name>
    <dbReference type="NCBI Taxonomy" id="1433469"/>
    <lineage>
        <taxon>Eukaryota</taxon>
        <taxon>Fungi</taxon>
        <taxon>Fungi incertae sedis</taxon>
        <taxon>Mucoromycota</taxon>
        <taxon>Glomeromycotina</taxon>
        <taxon>Glomeromycetes</taxon>
        <taxon>Diversisporales</taxon>
        <taxon>Gigasporaceae</taxon>
        <taxon>Cetraspora</taxon>
    </lineage>
</organism>
<evidence type="ECO:0000256" key="8">
    <source>
        <dbReference type="ARBA" id="ARBA00023136"/>
    </source>
</evidence>
<proteinExistence type="inferred from homology"/>
<dbReference type="AlphaFoldDB" id="A0A9N9AXK0"/>
<protein>
    <submittedName>
        <fullName evidence="10">1666_t:CDS:1</fullName>
    </submittedName>
</protein>
<evidence type="ECO:0000256" key="6">
    <source>
        <dbReference type="ARBA" id="ARBA00022927"/>
    </source>
</evidence>
<feature type="transmembrane region" description="Helical" evidence="9">
    <location>
        <begin position="354"/>
        <end position="387"/>
    </location>
</feature>
<dbReference type="InterPro" id="IPR004813">
    <property type="entry name" value="OPT"/>
</dbReference>
<dbReference type="GO" id="GO:0016020">
    <property type="term" value="C:membrane"/>
    <property type="evidence" value="ECO:0007669"/>
    <property type="project" value="UniProtKB-SubCell"/>
</dbReference>
<evidence type="ECO:0000313" key="10">
    <source>
        <dbReference type="EMBL" id="CAG8548424.1"/>
    </source>
</evidence>
<dbReference type="GO" id="GO:0035673">
    <property type="term" value="F:oligopeptide transmembrane transporter activity"/>
    <property type="evidence" value="ECO:0007669"/>
    <property type="project" value="InterPro"/>
</dbReference>
<evidence type="ECO:0000256" key="1">
    <source>
        <dbReference type="ARBA" id="ARBA00004141"/>
    </source>
</evidence>
<comment type="caution">
    <text evidence="10">The sequence shown here is derived from an EMBL/GenBank/DDBJ whole genome shotgun (WGS) entry which is preliminary data.</text>
</comment>
<evidence type="ECO:0000256" key="3">
    <source>
        <dbReference type="ARBA" id="ARBA00022448"/>
    </source>
</evidence>
<feature type="transmembrane region" description="Helical" evidence="9">
    <location>
        <begin position="95"/>
        <end position="117"/>
    </location>
</feature>